<keyword evidence="2" id="KW-1185">Reference proteome</keyword>
<reference evidence="1 2" key="1">
    <citation type="submission" date="2022-12" db="EMBL/GenBank/DDBJ databases">
        <title>Chitinophagaceae gen. sp. nov., a new member of the family Chitinophagaceae, isolated from soil in a chemical factory.</title>
        <authorList>
            <person name="Ke Z."/>
        </authorList>
    </citation>
    <scope>NUCLEOTIDE SEQUENCE [LARGE SCALE GENOMIC DNA]</scope>
    <source>
        <strain evidence="1 2">LY-5</strain>
    </source>
</reference>
<protein>
    <submittedName>
        <fullName evidence="1">Uncharacterized protein</fullName>
    </submittedName>
</protein>
<proteinExistence type="predicted"/>
<evidence type="ECO:0000313" key="1">
    <source>
        <dbReference type="EMBL" id="MDA3616101.1"/>
    </source>
</evidence>
<gene>
    <name evidence="1" type="ORF">O3P16_14895</name>
</gene>
<sequence length="43" mass="4619">MFNINLENTNDQMMNISLLSGYMIIGNTVSAIITTTGTTPLGL</sequence>
<dbReference type="Proteomes" id="UP001210231">
    <property type="component" value="Unassembled WGS sequence"/>
</dbReference>
<organism evidence="1 2">
    <name type="scientific">Polluticaenibacter yanchengensis</name>
    <dbReference type="NCBI Taxonomy" id="3014562"/>
    <lineage>
        <taxon>Bacteria</taxon>
        <taxon>Pseudomonadati</taxon>
        <taxon>Bacteroidota</taxon>
        <taxon>Chitinophagia</taxon>
        <taxon>Chitinophagales</taxon>
        <taxon>Chitinophagaceae</taxon>
        <taxon>Polluticaenibacter</taxon>
    </lineage>
</organism>
<accession>A0ABT4UMM0</accession>
<comment type="caution">
    <text evidence="1">The sequence shown here is derived from an EMBL/GenBank/DDBJ whole genome shotgun (WGS) entry which is preliminary data.</text>
</comment>
<name>A0ABT4UMM0_9BACT</name>
<evidence type="ECO:0000313" key="2">
    <source>
        <dbReference type="Proteomes" id="UP001210231"/>
    </source>
</evidence>
<dbReference type="EMBL" id="JAQGEF010000022">
    <property type="protein sequence ID" value="MDA3616101.1"/>
    <property type="molecule type" value="Genomic_DNA"/>
</dbReference>
<dbReference type="RefSeq" id="WP_407032431.1">
    <property type="nucleotide sequence ID" value="NZ_JAQGEF010000022.1"/>
</dbReference>